<evidence type="ECO:0000313" key="10">
    <source>
        <dbReference type="Proteomes" id="UP001595906"/>
    </source>
</evidence>
<keyword evidence="3" id="KW-0813">Transport</keyword>
<dbReference type="NCBIfam" id="TIGR00914">
    <property type="entry name" value="2A0601"/>
    <property type="match status" value="1"/>
</dbReference>
<dbReference type="EMBL" id="JBHSDC010000029">
    <property type="protein sequence ID" value="MFC4233341.1"/>
    <property type="molecule type" value="Genomic_DNA"/>
</dbReference>
<evidence type="ECO:0000256" key="4">
    <source>
        <dbReference type="ARBA" id="ARBA00022475"/>
    </source>
</evidence>
<dbReference type="InterPro" id="IPR027463">
    <property type="entry name" value="AcrB_DN_DC_subdom"/>
</dbReference>
<feature type="transmembrane region" description="Helical" evidence="8">
    <location>
        <begin position="549"/>
        <end position="569"/>
    </location>
</feature>
<feature type="transmembrane region" description="Helical" evidence="8">
    <location>
        <begin position="907"/>
        <end position="931"/>
    </location>
</feature>
<feature type="transmembrane region" description="Helical" evidence="8">
    <location>
        <begin position="979"/>
        <end position="998"/>
    </location>
</feature>
<protein>
    <submittedName>
        <fullName evidence="9">Efflux RND transporter permease subunit</fullName>
    </submittedName>
</protein>
<dbReference type="Gene3D" id="3.30.70.1440">
    <property type="entry name" value="Multidrug efflux transporter AcrB pore domain"/>
    <property type="match status" value="1"/>
</dbReference>
<reference evidence="10" key="1">
    <citation type="journal article" date="2019" name="Int. J. Syst. Evol. Microbiol.">
        <title>The Global Catalogue of Microorganisms (GCM) 10K type strain sequencing project: providing services to taxonomists for standard genome sequencing and annotation.</title>
        <authorList>
            <consortium name="The Broad Institute Genomics Platform"/>
            <consortium name="The Broad Institute Genome Sequencing Center for Infectious Disease"/>
            <person name="Wu L."/>
            <person name="Ma J."/>
        </authorList>
    </citation>
    <scope>NUCLEOTIDE SEQUENCE [LARGE SCALE GENOMIC DNA]</scope>
    <source>
        <strain evidence="10">CECT 8010</strain>
    </source>
</reference>
<evidence type="ECO:0000256" key="7">
    <source>
        <dbReference type="ARBA" id="ARBA00023136"/>
    </source>
</evidence>
<feature type="transmembrane region" description="Helical" evidence="8">
    <location>
        <begin position="878"/>
        <end position="895"/>
    </location>
</feature>
<dbReference type="Gene3D" id="3.30.70.1430">
    <property type="entry name" value="Multidrug efflux transporter AcrB pore domain"/>
    <property type="match status" value="2"/>
</dbReference>
<feature type="transmembrane region" description="Helical" evidence="8">
    <location>
        <begin position="937"/>
        <end position="958"/>
    </location>
</feature>
<dbReference type="Proteomes" id="UP001595906">
    <property type="component" value="Unassembled WGS sequence"/>
</dbReference>
<evidence type="ECO:0000256" key="2">
    <source>
        <dbReference type="ARBA" id="ARBA00010942"/>
    </source>
</evidence>
<dbReference type="PANTHER" id="PTHR32063">
    <property type="match status" value="1"/>
</dbReference>
<sequence length="1055" mass="115777">MLNKIIQFSLRNRLFVVAFAALLMVYGVITLVNLPVDVLPDLNRPRVTIFLEANGMAPEEIEAQINLPVETSLNGSPGVEVVRSVASPGLGMVFVEFDWNTDVYRARQLTAEKLQSIQLPKGITPQLGPISSIMGQIMMIAVTGDTTSPADLRTISDFTIRRRLMSIKGVSQVIPIGGERLQYQVLVSSEKLRQFNLSIDEVDNALQLTNQNTTGGFFDNKGSEVLIRNIARANTLDDLANTVVTNKNNAPVLLKQVADVKFGGAVKRGDGSLNGRPAVILNIEKQPGANTVALTDEVLKAISELQTSLPKDVKIKTDVFRQKDFIVNSLTNVEDALRDGFILIVIILFLFLLNFRTTIITLTAIPLSLVITAIIFKLFGISINTLTLGGLAIAIGELVDDAIVDVENVFRRLKENWSSPNPKPINKIIYEASSEVRNSIVYATIIVVLVFLPLFYLQGIEGKLFAPLGIAYITSIIASLVVSLTVTPALCSYLLGKERSLKPVNLLFWKKRKTVSAPTQNHNDDSPLVRWLKRQDTKLLHHSLKHPKLIIGMAIALIIAAAAVVPFFGTEFLPPFNEGSFTINVIAPAGTSLEESNKIGTVAEQQILKIPDVLLTSRRTGRAELDEHAEPPSYTEIDVALKDKHRKMKEVLADIRKNLDILKGSNINIGQPISHRLDHLLSGVRAQVAIKLFGNDLAELRTNAATIKDILSNVPGVVDLQIEKQVLVPQLQIKIDRNAIKRYGLQAGKIAENLEVFYNGKVSSQILDGQKTFDILLRSNDADRSDIDNIRNTQIALPNGSLIPLSQIATIEIENGVNSVSHENTQRRIVVSANVQGRDLGTTVKEMQQKVNAQLKLPQGYYLQWGGQFESQQSASKLIGVLSIFSLLGIFLVLYSHFKSARIVWQIMLNIPLALIGSVVAVMLTGGVFSIATMVGFITLTGIASRNGIMMISHYIHLVQHEGETFGDTMIIRGSLERMVPVLMTALVAALALIPLTLDATASGKEILYPVATVILGGLISSTLLDMIVTPVVFKQFGQKALKVYLEEQDKKEFE</sequence>
<comment type="similarity">
    <text evidence="2">Belongs to the resistance-nodulation-cell division (RND) (TC 2.A.6) family.</text>
</comment>
<dbReference type="RefSeq" id="WP_379015576.1">
    <property type="nucleotide sequence ID" value="NZ_JBHSDC010000029.1"/>
</dbReference>
<dbReference type="InterPro" id="IPR004763">
    <property type="entry name" value="CusA-like"/>
</dbReference>
<dbReference type="SUPFAM" id="SSF82693">
    <property type="entry name" value="Multidrug efflux transporter AcrB pore domain, PN1, PN2, PC1 and PC2 subdomains"/>
    <property type="match status" value="2"/>
</dbReference>
<keyword evidence="7 8" id="KW-0472">Membrane</keyword>
<evidence type="ECO:0000256" key="3">
    <source>
        <dbReference type="ARBA" id="ARBA00022448"/>
    </source>
</evidence>
<keyword evidence="10" id="KW-1185">Reference proteome</keyword>
<keyword evidence="6 8" id="KW-1133">Transmembrane helix</keyword>
<organism evidence="9 10">
    <name type="scientific">Parasediminibacterium paludis</name>
    <dbReference type="NCBI Taxonomy" id="908966"/>
    <lineage>
        <taxon>Bacteria</taxon>
        <taxon>Pseudomonadati</taxon>
        <taxon>Bacteroidota</taxon>
        <taxon>Chitinophagia</taxon>
        <taxon>Chitinophagales</taxon>
        <taxon>Chitinophagaceae</taxon>
        <taxon>Parasediminibacterium</taxon>
    </lineage>
</organism>
<dbReference type="Pfam" id="PF00873">
    <property type="entry name" value="ACR_tran"/>
    <property type="match status" value="1"/>
</dbReference>
<feature type="transmembrane region" description="Helical" evidence="8">
    <location>
        <begin position="14"/>
        <end position="36"/>
    </location>
</feature>
<dbReference type="SUPFAM" id="SSF82866">
    <property type="entry name" value="Multidrug efflux transporter AcrB transmembrane domain"/>
    <property type="match status" value="2"/>
</dbReference>
<dbReference type="PANTHER" id="PTHR32063:SF4">
    <property type="entry name" value="SLR6043 PROTEIN"/>
    <property type="match status" value="1"/>
</dbReference>
<dbReference type="SUPFAM" id="SSF82714">
    <property type="entry name" value="Multidrug efflux transporter AcrB TolC docking domain, DN and DC subdomains"/>
    <property type="match status" value="2"/>
</dbReference>
<evidence type="ECO:0000256" key="5">
    <source>
        <dbReference type="ARBA" id="ARBA00022692"/>
    </source>
</evidence>
<evidence type="ECO:0000313" key="9">
    <source>
        <dbReference type="EMBL" id="MFC4233341.1"/>
    </source>
</evidence>
<dbReference type="Gene3D" id="3.30.70.1320">
    <property type="entry name" value="Multidrug efflux transporter AcrB pore domain like"/>
    <property type="match status" value="1"/>
</dbReference>
<evidence type="ECO:0000256" key="1">
    <source>
        <dbReference type="ARBA" id="ARBA00004651"/>
    </source>
</evidence>
<dbReference type="PRINTS" id="PR00702">
    <property type="entry name" value="ACRIFLAVINRP"/>
</dbReference>
<dbReference type="Gene3D" id="1.20.1640.10">
    <property type="entry name" value="Multidrug efflux transporter AcrB transmembrane domain"/>
    <property type="match status" value="2"/>
</dbReference>
<dbReference type="InterPro" id="IPR001036">
    <property type="entry name" value="Acrflvin-R"/>
</dbReference>
<feature type="transmembrane region" description="Helical" evidence="8">
    <location>
        <begin position="359"/>
        <end position="379"/>
    </location>
</feature>
<comment type="subcellular location">
    <subcellularLocation>
        <location evidence="1">Cell membrane</location>
        <topology evidence="1">Multi-pass membrane protein</topology>
    </subcellularLocation>
</comment>
<proteinExistence type="inferred from homology"/>
<evidence type="ECO:0000256" key="8">
    <source>
        <dbReference type="SAM" id="Phobius"/>
    </source>
</evidence>
<feature type="transmembrane region" description="Helical" evidence="8">
    <location>
        <begin position="470"/>
        <end position="495"/>
    </location>
</feature>
<feature type="transmembrane region" description="Helical" evidence="8">
    <location>
        <begin position="1010"/>
        <end position="1034"/>
    </location>
</feature>
<comment type="caution">
    <text evidence="9">The sequence shown here is derived from an EMBL/GenBank/DDBJ whole genome shotgun (WGS) entry which is preliminary data.</text>
</comment>
<name>A0ABV8Q264_9BACT</name>
<evidence type="ECO:0000256" key="6">
    <source>
        <dbReference type="ARBA" id="ARBA00022989"/>
    </source>
</evidence>
<feature type="transmembrane region" description="Helical" evidence="8">
    <location>
        <begin position="440"/>
        <end position="458"/>
    </location>
</feature>
<gene>
    <name evidence="9" type="ORF">ACFOW1_15675</name>
</gene>
<dbReference type="Gene3D" id="3.30.2090.10">
    <property type="entry name" value="Multidrug efflux transporter AcrB TolC docking domain, DN and DC subdomains"/>
    <property type="match status" value="2"/>
</dbReference>
<keyword evidence="4" id="KW-1003">Cell membrane</keyword>
<accession>A0ABV8Q264</accession>
<keyword evidence="5 8" id="KW-0812">Transmembrane</keyword>